<evidence type="ECO:0000313" key="1">
    <source>
        <dbReference type="EMBL" id="THC88603.1"/>
    </source>
</evidence>
<organism evidence="1 2">
    <name type="scientific">Aspergillus tanneri</name>
    <dbReference type="NCBI Taxonomy" id="1220188"/>
    <lineage>
        <taxon>Eukaryota</taxon>
        <taxon>Fungi</taxon>
        <taxon>Dikarya</taxon>
        <taxon>Ascomycota</taxon>
        <taxon>Pezizomycotina</taxon>
        <taxon>Eurotiomycetes</taxon>
        <taxon>Eurotiomycetidae</taxon>
        <taxon>Eurotiales</taxon>
        <taxon>Aspergillaceae</taxon>
        <taxon>Aspergillus</taxon>
        <taxon>Aspergillus subgen. Circumdati</taxon>
    </lineage>
</organism>
<sequence length="66" mass="6978">MAAPTPKAMSSTVQRGVLHAPVCDSKPADERAITALPMEARSCKPRSTGEYLSGDENRITVCMGSV</sequence>
<evidence type="ECO:0000313" key="2">
    <source>
        <dbReference type="Proteomes" id="UP000308092"/>
    </source>
</evidence>
<proteinExistence type="predicted"/>
<accession>A0A4S3J1G9</accession>
<comment type="caution">
    <text evidence="1">The sequence shown here is derived from an EMBL/GenBank/DDBJ whole genome shotgun (WGS) entry which is preliminary data.</text>
</comment>
<protein>
    <submittedName>
        <fullName evidence="1">Uncharacterized protein</fullName>
    </submittedName>
</protein>
<dbReference type="AlphaFoldDB" id="A0A4S3J1G9"/>
<dbReference type="EMBL" id="SOSA01000806">
    <property type="protein sequence ID" value="THC88603.1"/>
    <property type="molecule type" value="Genomic_DNA"/>
</dbReference>
<keyword evidence="2" id="KW-1185">Reference proteome</keyword>
<gene>
    <name evidence="1" type="ORF">EYZ11_011954</name>
</gene>
<name>A0A4S3J1G9_9EURO</name>
<dbReference type="Proteomes" id="UP000308092">
    <property type="component" value="Unassembled WGS sequence"/>
</dbReference>
<reference evidence="1 2" key="1">
    <citation type="submission" date="2019-03" db="EMBL/GenBank/DDBJ databases">
        <title>The genome sequence of a newly discovered highly antifungal drug resistant Aspergillus species, Aspergillus tanneri NIH 1004.</title>
        <authorList>
            <person name="Mounaud S."/>
            <person name="Singh I."/>
            <person name="Joardar V."/>
            <person name="Pakala S."/>
            <person name="Pakala S."/>
            <person name="Venepally P."/>
            <person name="Hoover J."/>
            <person name="Nierman W."/>
            <person name="Chung J."/>
            <person name="Losada L."/>
        </authorList>
    </citation>
    <scope>NUCLEOTIDE SEQUENCE [LARGE SCALE GENOMIC DNA]</scope>
    <source>
        <strain evidence="1 2">NIH1004</strain>
    </source>
</reference>
<dbReference type="VEuPathDB" id="FungiDB:EYZ11_011954"/>